<reference evidence="2 3" key="1">
    <citation type="journal article" date="2024" name="Nat. Commun.">
        <title>Phylogenomics reveals the evolutionary origins of lichenization in chlorophyte algae.</title>
        <authorList>
            <person name="Puginier C."/>
            <person name="Libourel C."/>
            <person name="Otte J."/>
            <person name="Skaloud P."/>
            <person name="Haon M."/>
            <person name="Grisel S."/>
            <person name="Petersen M."/>
            <person name="Berrin J.G."/>
            <person name="Delaux P.M."/>
            <person name="Dal Grande F."/>
            <person name="Keller J."/>
        </authorList>
    </citation>
    <scope>NUCLEOTIDE SEQUENCE [LARGE SCALE GENOMIC DNA]</scope>
    <source>
        <strain evidence="2 3">SAG 245.80</strain>
    </source>
</reference>
<gene>
    <name evidence="2" type="ORF">WJX81_001942</name>
</gene>
<proteinExistence type="predicted"/>
<keyword evidence="1" id="KW-0812">Transmembrane</keyword>
<feature type="transmembrane region" description="Helical" evidence="1">
    <location>
        <begin position="39"/>
        <end position="63"/>
    </location>
</feature>
<sequence>MRSTILRLQCNKLPGADVSCVPADAEDVQPWESLEELDFGHAAMAGLLVWLVLAAALLALRAWQQKTGVGLRKRARADANAGASGGGTLGLGSRSPVAALAGAAVAAALTVFVLLAAGGSARRRHNAAAVGARTGGGGRGEAYARAAAAAASPGGGGAATVVTTTTVRSGRASVTTTQVLDTIFVSVASYRDLECHNTVADLFRQAEFPARVFVGAVEQDKERNESCIDSTLPNFANVRVVAIPHTQSKGPTYGRYLAGTVYRGEAFYMQLDSHTQLAPKWDSRLIAMLDTCDSPKPVLTTYPPDLPDRGVTDETPVLCGSKWSDRGILTFTAAKMRPAARPRPVPFTAAGFIFARGSLLREVPFDPHLEHLFNGEEILFSARAWTHGYDFFSPNENTCWHMYVTAETEGRFGHRPKYWEDIPEFFQLEKRVEDKVRFMLGWRPERPEGIEIDFERYGFGSARMLAQYWAFAAVTLPGTRNATDPGTTASDPKFCPPLTAAEIAED</sequence>
<evidence type="ECO:0008006" key="4">
    <source>
        <dbReference type="Google" id="ProtNLM"/>
    </source>
</evidence>
<dbReference type="Pfam" id="PF11397">
    <property type="entry name" value="GlcNAc"/>
    <property type="match status" value="2"/>
</dbReference>
<dbReference type="Gene3D" id="3.90.550.10">
    <property type="entry name" value="Spore Coat Polysaccharide Biosynthesis Protein SpsA, Chain A"/>
    <property type="match status" value="1"/>
</dbReference>
<evidence type="ECO:0000313" key="2">
    <source>
        <dbReference type="EMBL" id="KAK9828085.1"/>
    </source>
</evidence>
<dbReference type="PANTHER" id="PTHR34496:SF10">
    <property type="entry name" value="GLCNAC TRANSFERASE"/>
    <property type="match status" value="1"/>
</dbReference>
<keyword evidence="3" id="KW-1185">Reference proteome</keyword>
<keyword evidence="1" id="KW-1133">Transmembrane helix</keyword>
<evidence type="ECO:0000256" key="1">
    <source>
        <dbReference type="SAM" id="Phobius"/>
    </source>
</evidence>
<keyword evidence="1" id="KW-0472">Membrane</keyword>
<dbReference type="EMBL" id="JALJOU010000052">
    <property type="protein sequence ID" value="KAK9828085.1"/>
    <property type="molecule type" value="Genomic_DNA"/>
</dbReference>
<evidence type="ECO:0000313" key="3">
    <source>
        <dbReference type="Proteomes" id="UP001445335"/>
    </source>
</evidence>
<dbReference type="InterPro" id="IPR021067">
    <property type="entry name" value="Glycosyltransferase"/>
</dbReference>
<dbReference type="InterPro" id="IPR029044">
    <property type="entry name" value="Nucleotide-diphossugar_trans"/>
</dbReference>
<feature type="transmembrane region" description="Helical" evidence="1">
    <location>
        <begin position="97"/>
        <end position="117"/>
    </location>
</feature>
<dbReference type="Proteomes" id="UP001445335">
    <property type="component" value="Unassembled WGS sequence"/>
</dbReference>
<name>A0AAW1R3I9_9CHLO</name>
<dbReference type="PANTHER" id="PTHR34496">
    <property type="entry name" value="GLCNAC TRANSFERASE-RELATED"/>
    <property type="match status" value="1"/>
</dbReference>
<accession>A0AAW1R3I9</accession>
<protein>
    <recommendedName>
        <fullName evidence="4">Glycosyltransferase 2-like domain-containing protein</fullName>
    </recommendedName>
</protein>
<comment type="caution">
    <text evidence="2">The sequence shown here is derived from an EMBL/GenBank/DDBJ whole genome shotgun (WGS) entry which is preliminary data.</text>
</comment>
<organism evidence="2 3">
    <name type="scientific">Elliptochloris bilobata</name>
    <dbReference type="NCBI Taxonomy" id="381761"/>
    <lineage>
        <taxon>Eukaryota</taxon>
        <taxon>Viridiplantae</taxon>
        <taxon>Chlorophyta</taxon>
        <taxon>core chlorophytes</taxon>
        <taxon>Trebouxiophyceae</taxon>
        <taxon>Trebouxiophyceae incertae sedis</taxon>
        <taxon>Elliptochloris clade</taxon>
        <taxon>Elliptochloris</taxon>
    </lineage>
</organism>
<dbReference type="SUPFAM" id="SSF53448">
    <property type="entry name" value="Nucleotide-diphospho-sugar transferases"/>
    <property type="match status" value="1"/>
</dbReference>
<dbReference type="AlphaFoldDB" id="A0AAW1R3I9"/>